<evidence type="ECO:0000313" key="2">
    <source>
        <dbReference type="Proteomes" id="UP001257914"/>
    </source>
</evidence>
<gene>
    <name evidence="1" type="ORF">RT723_16275</name>
</gene>
<dbReference type="RefSeq" id="WP_315948184.1">
    <property type="nucleotide sequence ID" value="NZ_JAWCUA010000010.1"/>
</dbReference>
<name>A0ABU3R4B1_9GAMM</name>
<keyword evidence="1" id="KW-0251">Elongation factor</keyword>
<accession>A0ABU3R4B1</accession>
<evidence type="ECO:0000313" key="1">
    <source>
        <dbReference type="EMBL" id="MDU0114520.1"/>
    </source>
</evidence>
<protein>
    <submittedName>
        <fullName evidence="1">Elongation factor P hydroxylase</fullName>
    </submittedName>
</protein>
<dbReference type="Pfam" id="PF04315">
    <property type="entry name" value="EpmC"/>
    <property type="match status" value="1"/>
</dbReference>
<reference evidence="1 2" key="1">
    <citation type="submission" date="2023-10" db="EMBL/GenBank/DDBJ databases">
        <title>Psychrosphaera aquimaarina strain SW33 isolated from seawater.</title>
        <authorList>
            <person name="Bayburt H."/>
            <person name="Kim J.M."/>
            <person name="Choi B.J."/>
            <person name="Jeon C.O."/>
        </authorList>
    </citation>
    <scope>NUCLEOTIDE SEQUENCE [LARGE SCALE GENOMIC DNA]</scope>
    <source>
        <strain evidence="1 2">KCTC 52743</strain>
    </source>
</reference>
<proteinExistence type="predicted"/>
<dbReference type="InterPro" id="IPR007411">
    <property type="entry name" value="EpmC"/>
</dbReference>
<comment type="caution">
    <text evidence="1">The sequence shown here is derived from an EMBL/GenBank/DDBJ whole genome shotgun (WGS) entry which is preliminary data.</text>
</comment>
<sequence>MFTRFNKYDSCPVSLAYQNLSQVDHALTQTSAHNIQDIIDLFNDCFFDRFNTRLVKGNDEPIYLPAGETDINIPAQSYAQVVFAHGYYASALHEIAHWCLAGEQRRKLVDFGYWYCPDGRTAEQQKTFQQAEIKPQSIEWALSIAAGFKFNVSCDNLSGDEFGNQPDSQAFEQDILKQINDYLVNGFPPRAQQLMETLAERYQQTIPTNINQFIPSFKLDIK</sequence>
<keyword evidence="1" id="KW-0648">Protein biosynthesis</keyword>
<keyword evidence="2" id="KW-1185">Reference proteome</keyword>
<organism evidence="1 2">
    <name type="scientific">Psychrosphaera aquimarina</name>
    <dbReference type="NCBI Taxonomy" id="2044854"/>
    <lineage>
        <taxon>Bacteria</taxon>
        <taxon>Pseudomonadati</taxon>
        <taxon>Pseudomonadota</taxon>
        <taxon>Gammaproteobacteria</taxon>
        <taxon>Alteromonadales</taxon>
        <taxon>Pseudoalteromonadaceae</taxon>
        <taxon>Psychrosphaera</taxon>
    </lineage>
</organism>
<dbReference type="Proteomes" id="UP001257914">
    <property type="component" value="Unassembled WGS sequence"/>
</dbReference>
<dbReference type="EMBL" id="JAWCUA010000010">
    <property type="protein sequence ID" value="MDU0114520.1"/>
    <property type="molecule type" value="Genomic_DNA"/>
</dbReference>
<dbReference type="GO" id="GO:0003746">
    <property type="term" value="F:translation elongation factor activity"/>
    <property type="evidence" value="ECO:0007669"/>
    <property type="project" value="UniProtKB-KW"/>
</dbReference>